<dbReference type="PANTHER" id="PTHR43712">
    <property type="entry name" value="PUTATIVE (AFU_ORTHOLOGUE AFUA_4G14580)-RELATED"/>
    <property type="match status" value="1"/>
</dbReference>
<protein>
    <recommendedName>
        <fullName evidence="3">O-methyltransferase domain-containing protein</fullName>
    </recommendedName>
</protein>
<evidence type="ECO:0000313" key="1">
    <source>
        <dbReference type="EMBL" id="KAF2795016.1"/>
    </source>
</evidence>
<reference evidence="1" key="1">
    <citation type="journal article" date="2020" name="Stud. Mycol.">
        <title>101 Dothideomycetes genomes: a test case for predicting lifestyles and emergence of pathogens.</title>
        <authorList>
            <person name="Haridas S."/>
            <person name="Albert R."/>
            <person name="Binder M."/>
            <person name="Bloem J."/>
            <person name="Labutti K."/>
            <person name="Salamov A."/>
            <person name="Andreopoulos B."/>
            <person name="Baker S."/>
            <person name="Barry K."/>
            <person name="Bills G."/>
            <person name="Bluhm B."/>
            <person name="Cannon C."/>
            <person name="Castanera R."/>
            <person name="Culley D."/>
            <person name="Daum C."/>
            <person name="Ezra D."/>
            <person name="Gonzalez J."/>
            <person name="Henrissat B."/>
            <person name="Kuo A."/>
            <person name="Liang C."/>
            <person name="Lipzen A."/>
            <person name="Lutzoni F."/>
            <person name="Magnuson J."/>
            <person name="Mondo S."/>
            <person name="Nolan M."/>
            <person name="Ohm R."/>
            <person name="Pangilinan J."/>
            <person name="Park H.-J."/>
            <person name="Ramirez L."/>
            <person name="Alfaro M."/>
            <person name="Sun H."/>
            <person name="Tritt A."/>
            <person name="Yoshinaga Y."/>
            <person name="Zwiers L.-H."/>
            <person name="Turgeon B."/>
            <person name="Goodwin S."/>
            <person name="Spatafora J."/>
            <person name="Crous P."/>
            <person name="Grigoriev I."/>
        </authorList>
    </citation>
    <scope>NUCLEOTIDE SEQUENCE</scope>
    <source>
        <strain evidence="1">CBS 109.77</strain>
    </source>
</reference>
<dbReference type="Gene3D" id="3.40.50.150">
    <property type="entry name" value="Vaccinia Virus protein VP39"/>
    <property type="match status" value="1"/>
</dbReference>
<dbReference type="EMBL" id="MU001872">
    <property type="protein sequence ID" value="KAF2795016.1"/>
    <property type="molecule type" value="Genomic_DNA"/>
</dbReference>
<dbReference type="InterPro" id="IPR029063">
    <property type="entry name" value="SAM-dependent_MTases_sf"/>
</dbReference>
<dbReference type="PANTHER" id="PTHR43712:SF15">
    <property type="entry name" value="MONODICTYPHENONE CLUSTER TRANSCRIPTIONAL COACTIVATOR MDPA"/>
    <property type="match status" value="1"/>
</dbReference>
<organism evidence="1 2">
    <name type="scientific">Melanomma pulvis-pyrius CBS 109.77</name>
    <dbReference type="NCBI Taxonomy" id="1314802"/>
    <lineage>
        <taxon>Eukaryota</taxon>
        <taxon>Fungi</taxon>
        <taxon>Dikarya</taxon>
        <taxon>Ascomycota</taxon>
        <taxon>Pezizomycotina</taxon>
        <taxon>Dothideomycetes</taxon>
        <taxon>Pleosporomycetidae</taxon>
        <taxon>Pleosporales</taxon>
        <taxon>Melanommataceae</taxon>
        <taxon>Melanomma</taxon>
    </lineage>
</organism>
<keyword evidence="2" id="KW-1185">Reference proteome</keyword>
<dbReference type="OrthoDB" id="2410195at2759"/>
<name>A0A6A6XF01_9PLEO</name>
<gene>
    <name evidence="1" type="ORF">K505DRAFT_416739</name>
</gene>
<proteinExistence type="predicted"/>
<dbReference type="Proteomes" id="UP000799757">
    <property type="component" value="Unassembled WGS sequence"/>
</dbReference>
<accession>A0A6A6XF01</accession>
<evidence type="ECO:0008006" key="3">
    <source>
        <dbReference type="Google" id="ProtNLM"/>
    </source>
</evidence>
<evidence type="ECO:0000313" key="2">
    <source>
        <dbReference type="Proteomes" id="UP000799757"/>
    </source>
</evidence>
<sequence length="394" mass="43354">MAELFLPSATNLADQVMSGNTAGPQEASNLLRTLVSQTQLLAGLHWLNKSQVLACIPPGEAVPFQNVAEMACVSVSELSRVVRFTAISGFLCEPRTDFVAHTDLSRHYLLRTALSDAVLFFGDTVFTTTLNTPLTTQLQGQAAHGRNPTFSSPGPTTAFQLDGHNQPRLKRQATAFQRQVLQQTLSCETTTADLLELWMADASPDNFTVVQVCCESDTIARAIARRHPHLYFVIQLTAETELAYEGSDDGASLGHVTIQHCAPMSAQRMTDAWLYIIHLPTPSIFATSTDLLSQATHMLWTHFDILRQNGHSRLVIVANGLVGSAKTNSKAEAAARMYDMLLMQMTMDKHAITMDQMEQLLSNIRDASWRLVIWTKEISDSHPTVAFEVGLTAI</sequence>
<dbReference type="AlphaFoldDB" id="A0A6A6XF01"/>